<protein>
    <submittedName>
        <fullName evidence="4">Transcriptional regulator, TetR family protein</fullName>
    </submittedName>
</protein>
<evidence type="ECO:0000313" key="5">
    <source>
        <dbReference type="Proteomes" id="UP000192342"/>
    </source>
</evidence>
<dbReference type="EMBL" id="AQQV01000006">
    <property type="protein sequence ID" value="ORE85024.1"/>
    <property type="molecule type" value="Genomic_DNA"/>
</dbReference>
<gene>
    <name evidence="4" type="ORF">ATO7_16110</name>
</gene>
<dbReference type="Proteomes" id="UP000192342">
    <property type="component" value="Unassembled WGS sequence"/>
</dbReference>
<accession>A0A1Y1SAL1</accession>
<keyword evidence="1 2" id="KW-0238">DNA-binding</keyword>
<feature type="domain" description="HTH tetR-type" evidence="3">
    <location>
        <begin position="1"/>
        <end position="55"/>
    </location>
</feature>
<dbReference type="Gene3D" id="1.10.357.10">
    <property type="entry name" value="Tetracycline Repressor, domain 2"/>
    <property type="match status" value="1"/>
</dbReference>
<evidence type="ECO:0000313" key="4">
    <source>
        <dbReference type="EMBL" id="ORE85024.1"/>
    </source>
</evidence>
<dbReference type="STRING" id="1317117.ATO7_16110"/>
<dbReference type="AlphaFoldDB" id="A0A1Y1SAL1"/>
<proteinExistence type="predicted"/>
<dbReference type="InterPro" id="IPR036271">
    <property type="entry name" value="Tet_transcr_reg_TetR-rel_C_sf"/>
</dbReference>
<organism evidence="4 5">
    <name type="scientific">Oceanococcus atlanticus</name>
    <dbReference type="NCBI Taxonomy" id="1317117"/>
    <lineage>
        <taxon>Bacteria</taxon>
        <taxon>Pseudomonadati</taxon>
        <taxon>Pseudomonadota</taxon>
        <taxon>Gammaproteobacteria</taxon>
        <taxon>Chromatiales</taxon>
        <taxon>Oceanococcaceae</taxon>
        <taxon>Oceanococcus</taxon>
    </lineage>
</organism>
<feature type="DNA-binding region" description="H-T-H motif" evidence="2">
    <location>
        <begin position="18"/>
        <end position="37"/>
    </location>
</feature>
<dbReference type="InterPro" id="IPR009057">
    <property type="entry name" value="Homeodomain-like_sf"/>
</dbReference>
<dbReference type="GO" id="GO:0003677">
    <property type="term" value="F:DNA binding"/>
    <property type="evidence" value="ECO:0007669"/>
    <property type="project" value="UniProtKB-UniRule"/>
</dbReference>
<reference evidence="4 5" key="1">
    <citation type="submission" date="2013-04" db="EMBL/GenBank/DDBJ databases">
        <title>Oceanococcus atlanticus 22II-S10r2 Genome Sequencing.</title>
        <authorList>
            <person name="Lai Q."/>
            <person name="Li G."/>
            <person name="Shao Z."/>
        </authorList>
    </citation>
    <scope>NUCLEOTIDE SEQUENCE [LARGE SCALE GENOMIC DNA]</scope>
    <source>
        <strain evidence="4 5">22II-S10r2</strain>
    </source>
</reference>
<name>A0A1Y1SAL1_9GAMM</name>
<keyword evidence="5" id="KW-1185">Reference proteome</keyword>
<dbReference type="Pfam" id="PF00440">
    <property type="entry name" value="TetR_N"/>
    <property type="match status" value="1"/>
</dbReference>
<dbReference type="SUPFAM" id="SSF48498">
    <property type="entry name" value="Tetracyclin repressor-like, C-terminal domain"/>
    <property type="match status" value="1"/>
</dbReference>
<dbReference type="PROSITE" id="PS50977">
    <property type="entry name" value="HTH_TETR_2"/>
    <property type="match status" value="1"/>
</dbReference>
<dbReference type="InterPro" id="IPR050624">
    <property type="entry name" value="HTH-type_Tx_Regulator"/>
</dbReference>
<dbReference type="PANTHER" id="PTHR43479">
    <property type="entry name" value="ACREF/ENVCD OPERON REPRESSOR-RELATED"/>
    <property type="match status" value="1"/>
</dbReference>
<dbReference type="SUPFAM" id="SSF46689">
    <property type="entry name" value="Homeodomain-like"/>
    <property type="match status" value="1"/>
</dbReference>
<evidence type="ECO:0000256" key="2">
    <source>
        <dbReference type="PROSITE-ProRule" id="PRU00335"/>
    </source>
</evidence>
<evidence type="ECO:0000259" key="3">
    <source>
        <dbReference type="PROSITE" id="PS50977"/>
    </source>
</evidence>
<comment type="caution">
    <text evidence="4">The sequence shown here is derived from an EMBL/GenBank/DDBJ whole genome shotgun (WGS) entry which is preliminary data.</text>
</comment>
<sequence>MRSTILKRFAAASYQDVGIRDICAEAGVSPKTVYKYFGNKDEMLFACIQDDLETLHLQCLQAARQYQQPLRQLSAFFECWCDYYFERKDVAAIVFLTIPQRYWVGERSFVQAPLHRVAQGMLSAGQREGSIADDIQADLLREWIVGLAHRAMIRFLSDAEVVPAEIKRALLIAIQRLASRSAAVQ</sequence>
<dbReference type="InterPro" id="IPR001647">
    <property type="entry name" value="HTH_TetR"/>
</dbReference>
<dbReference type="PANTHER" id="PTHR43479:SF11">
    <property type="entry name" value="ACREF_ENVCD OPERON REPRESSOR-RELATED"/>
    <property type="match status" value="1"/>
</dbReference>
<evidence type="ECO:0000256" key="1">
    <source>
        <dbReference type="ARBA" id="ARBA00023125"/>
    </source>
</evidence>